<evidence type="ECO:0000313" key="4">
    <source>
        <dbReference type="Proteomes" id="UP000265882"/>
    </source>
</evidence>
<keyword evidence="2" id="KW-0812">Transmembrane</keyword>
<dbReference type="Pfam" id="PF06050">
    <property type="entry name" value="HGD-D"/>
    <property type="match status" value="1"/>
</dbReference>
<gene>
    <name evidence="3" type="ORF">C4520_12460</name>
</gene>
<comment type="similarity">
    <text evidence="1">Belongs to the FldB/FldC dehydratase alpha/beta subunit family.</text>
</comment>
<evidence type="ECO:0000256" key="2">
    <source>
        <dbReference type="SAM" id="Phobius"/>
    </source>
</evidence>
<dbReference type="InterPro" id="IPR010327">
    <property type="entry name" value="FldB/FldC_alpha/beta"/>
</dbReference>
<dbReference type="PANTHER" id="PTHR30548">
    <property type="entry name" value="2-HYDROXYGLUTARYL-COA DEHYDRATASE, D-COMPONENT-RELATED"/>
    <property type="match status" value="1"/>
</dbReference>
<dbReference type="Gene3D" id="3.40.50.11890">
    <property type="match status" value="1"/>
</dbReference>
<accession>A0A3A4NFN4</accession>
<reference evidence="3 4" key="1">
    <citation type="journal article" date="2017" name="ISME J.">
        <title>Energy and carbon metabolisms in a deep terrestrial subsurface fluid microbial community.</title>
        <authorList>
            <person name="Momper L."/>
            <person name="Jungbluth S.P."/>
            <person name="Lee M.D."/>
            <person name="Amend J.P."/>
        </authorList>
    </citation>
    <scope>NUCLEOTIDE SEQUENCE [LARGE SCALE GENOMIC DNA]</scope>
    <source>
        <strain evidence="3">SURF_5</strain>
    </source>
</reference>
<evidence type="ECO:0000313" key="3">
    <source>
        <dbReference type="EMBL" id="RJP19768.1"/>
    </source>
</evidence>
<dbReference type="Proteomes" id="UP000265882">
    <property type="component" value="Unassembled WGS sequence"/>
</dbReference>
<dbReference type="PANTHER" id="PTHR30548:SF2">
    <property type="entry name" value="2-HYDROXYACYL-COA DEHYDRATASE,D-COMPONENT"/>
    <property type="match status" value="1"/>
</dbReference>
<protein>
    <submittedName>
        <fullName evidence="3">2-hydroxyacyl-CoA dehydratase</fullName>
    </submittedName>
</protein>
<feature type="transmembrane region" description="Helical" evidence="2">
    <location>
        <begin position="19"/>
        <end position="40"/>
    </location>
</feature>
<dbReference type="EMBL" id="QZKU01000085">
    <property type="protein sequence ID" value="RJP19768.1"/>
    <property type="molecule type" value="Genomic_DNA"/>
</dbReference>
<dbReference type="Gene3D" id="3.40.50.11900">
    <property type="match status" value="1"/>
</dbReference>
<keyword evidence="2" id="KW-1133">Transmembrane helix</keyword>
<proteinExistence type="inferred from homology"/>
<evidence type="ECO:0000256" key="1">
    <source>
        <dbReference type="ARBA" id="ARBA00005806"/>
    </source>
</evidence>
<name>A0A3A4NFN4_ABYX5</name>
<keyword evidence="2" id="KW-0472">Membrane</keyword>
<sequence length="539" mass="61700">MNSGPPSGGNFAISSADGIIFSCFTVISYSLSMIVVWNSSPYKYLPVLRMWQSQSLVRLKTLNGSLLYWTRQPKITYTAGNRYRPRESVLPFSNRLQTCSQADSRSATPMGEPFRKTIEIVEGLMRPMAQFWMDNPLPPYEEYAHLYAATISNNADQYEDIAAAMNDENRKVALFEFGLVPQLFYSFGCAPLCLEFYPSFFTRVNMNIVYEFIEAAEEAGIPSDVCSTDRFILGAALKGELPKNSFFVTSSSPCDGTRIAYPILHKLLDCPMLFLDAPFRYDRESIRYYARQLKEQLIPFLEKVTGRKFDIDRLREAVVESNKAYEYLLDIHDTFTVRPAPHPGLLRLLPYGCFIFGAGHPRLTKTLKLLRDDAVQRVKDGRTAGPFEERHRVLWVHVPPTYDNELFNWMEQQFGAMMVSNSLSSTAILDPIDTGTLESMLEGIAWQGLDMTMSLMRFDTQKLIQFSLRAYDHYHCDCMIITQHVGCNSICGARGLIREVCRKRDIPALFIELDYNDDRVLPIELLRTQIEEFFTTVMQ</sequence>
<dbReference type="AlphaFoldDB" id="A0A3A4NFN4"/>
<organism evidence="3 4">
    <name type="scientific">Abyssobacteria bacterium (strain SURF_5)</name>
    <dbReference type="NCBI Taxonomy" id="2093360"/>
    <lineage>
        <taxon>Bacteria</taxon>
        <taxon>Pseudomonadati</taxon>
        <taxon>Candidatus Hydrogenedentota</taxon>
        <taxon>Candidatus Abyssobacteria</taxon>
    </lineage>
</organism>
<comment type="caution">
    <text evidence="3">The sequence shown here is derived from an EMBL/GenBank/DDBJ whole genome shotgun (WGS) entry which is preliminary data.</text>
</comment>